<comment type="catalytic activity">
    <reaction evidence="4">
        <text>alpha,alpha-trehalose 6-phosphate + H2O = alpha,alpha-trehalose + phosphate</text>
        <dbReference type="Rhea" id="RHEA:23420"/>
        <dbReference type="ChEBI" id="CHEBI:15377"/>
        <dbReference type="ChEBI" id="CHEBI:16551"/>
        <dbReference type="ChEBI" id="CHEBI:43474"/>
        <dbReference type="ChEBI" id="CHEBI:58429"/>
        <dbReference type="EC" id="3.1.3.12"/>
    </reaction>
</comment>
<dbReference type="InterPro" id="IPR003337">
    <property type="entry name" value="Trehalose_PPase"/>
</dbReference>
<dbReference type="Gene3D" id="3.40.50.1000">
    <property type="entry name" value="HAD superfamily/HAD-like"/>
    <property type="match status" value="1"/>
</dbReference>
<evidence type="ECO:0000256" key="2">
    <source>
        <dbReference type="ARBA" id="ARBA00008770"/>
    </source>
</evidence>
<dbReference type="GO" id="GO:0004805">
    <property type="term" value="F:trehalose-phosphatase activity"/>
    <property type="evidence" value="ECO:0007669"/>
    <property type="project" value="UniProtKB-EC"/>
</dbReference>
<dbReference type="AlphaFoldDB" id="A0A5C5G9Z0"/>
<organism evidence="5 6">
    <name type="scientific">Pelagovum pacificum</name>
    <dbReference type="NCBI Taxonomy" id="2588711"/>
    <lineage>
        <taxon>Bacteria</taxon>
        <taxon>Pseudomonadati</taxon>
        <taxon>Pseudomonadota</taxon>
        <taxon>Alphaproteobacteria</taxon>
        <taxon>Rhodobacterales</taxon>
        <taxon>Paracoccaceae</taxon>
        <taxon>Pelagovum</taxon>
    </lineage>
</organism>
<accession>A0A5C5G9Z0</accession>
<evidence type="ECO:0000256" key="4">
    <source>
        <dbReference type="RuleBase" id="RU361117"/>
    </source>
</evidence>
<dbReference type="Gene3D" id="3.30.70.1020">
    <property type="entry name" value="Trehalose-6-phosphate phosphatase related protein, domain 2"/>
    <property type="match status" value="1"/>
</dbReference>
<comment type="pathway">
    <text evidence="1 4">Glycan biosynthesis; trehalose biosynthesis.</text>
</comment>
<dbReference type="PANTHER" id="PTHR43768:SF3">
    <property type="entry name" value="TREHALOSE 6-PHOSPHATE PHOSPHATASE"/>
    <property type="match status" value="1"/>
</dbReference>
<comment type="similarity">
    <text evidence="2 4">Belongs to the trehalose phosphatase family.</text>
</comment>
<dbReference type="InterPro" id="IPR006379">
    <property type="entry name" value="HAD-SF_hydro_IIB"/>
</dbReference>
<dbReference type="Proteomes" id="UP000314011">
    <property type="component" value="Unassembled WGS sequence"/>
</dbReference>
<dbReference type="GO" id="GO:0005992">
    <property type="term" value="P:trehalose biosynthetic process"/>
    <property type="evidence" value="ECO:0007669"/>
    <property type="project" value="UniProtKB-UniPathway"/>
</dbReference>
<evidence type="ECO:0000313" key="6">
    <source>
        <dbReference type="Proteomes" id="UP000314011"/>
    </source>
</evidence>
<dbReference type="EMBL" id="VFFF01000004">
    <property type="protein sequence ID" value="TNY30780.1"/>
    <property type="molecule type" value="Genomic_DNA"/>
</dbReference>
<comment type="function">
    <text evidence="4">Removes the phosphate from trehalose 6-phosphate to produce free trehalose.</text>
</comment>
<comment type="caution">
    <text evidence="5">The sequence shown here is derived from an EMBL/GenBank/DDBJ whole genome shotgun (WGS) entry which is preliminary data.</text>
</comment>
<keyword evidence="3 4" id="KW-0378">Hydrolase</keyword>
<name>A0A5C5G9Z0_9RHOB</name>
<keyword evidence="6" id="KW-1185">Reference proteome</keyword>
<dbReference type="EC" id="3.1.3.12" evidence="4"/>
<keyword evidence="4" id="KW-0479">Metal-binding</keyword>
<dbReference type="NCBIfam" id="TIGR01484">
    <property type="entry name" value="HAD-SF-IIB"/>
    <property type="match status" value="1"/>
</dbReference>
<comment type="cofactor">
    <cofactor evidence="4">
        <name>Mg(2+)</name>
        <dbReference type="ChEBI" id="CHEBI:18420"/>
    </cofactor>
</comment>
<dbReference type="InterPro" id="IPR023214">
    <property type="entry name" value="HAD_sf"/>
</dbReference>
<gene>
    <name evidence="5" type="primary">otsB</name>
    <name evidence="5" type="ORF">FHY64_19070</name>
</gene>
<evidence type="ECO:0000256" key="3">
    <source>
        <dbReference type="ARBA" id="ARBA00022801"/>
    </source>
</evidence>
<proteinExistence type="inferred from homology"/>
<dbReference type="UniPathway" id="UPA00299"/>
<evidence type="ECO:0000313" key="5">
    <source>
        <dbReference type="EMBL" id="TNY30780.1"/>
    </source>
</evidence>
<sequence>MAEPHGDTPAETEFPEVELAKSAIFLDFDGTLIDLADTPDGVDVPADLAGLLKGLNDATEGRLVVVTGRPIEAVDTFLGGYDGHVIGSHGAEERFEGNHTAHELAGSDTVARLGDMVEAFAATHEGLVPERKPTGVVLHFRQVPEQEPQVYSFLSALEQSHEGFELHHSKMAYELRPIGISKDDSIKRIMENERFAGRRPIFFGDDVTDEPALAWIAHQPDGIAAKVGSGETAANYRVHDPSGVRKILAGWIGE</sequence>
<dbReference type="InterPro" id="IPR044651">
    <property type="entry name" value="OTSB-like"/>
</dbReference>
<dbReference type="OrthoDB" id="9814913at2"/>
<keyword evidence="4" id="KW-0460">Magnesium</keyword>
<dbReference type="SUPFAM" id="SSF56784">
    <property type="entry name" value="HAD-like"/>
    <property type="match status" value="1"/>
</dbReference>
<evidence type="ECO:0000256" key="1">
    <source>
        <dbReference type="ARBA" id="ARBA00005199"/>
    </source>
</evidence>
<dbReference type="InterPro" id="IPR036412">
    <property type="entry name" value="HAD-like_sf"/>
</dbReference>
<reference evidence="5 6" key="1">
    <citation type="submission" date="2019-06" db="EMBL/GenBank/DDBJ databases">
        <title>Genome of new Rhodobacteraceae sp. SM1903.</title>
        <authorList>
            <person name="Ren X."/>
        </authorList>
    </citation>
    <scope>NUCLEOTIDE SEQUENCE [LARGE SCALE GENOMIC DNA]</scope>
    <source>
        <strain evidence="5 6">SM1903</strain>
    </source>
</reference>
<protein>
    <recommendedName>
        <fullName evidence="4">Trehalose 6-phosphate phosphatase</fullName>
        <ecNumber evidence="4">3.1.3.12</ecNumber>
    </recommendedName>
</protein>
<dbReference type="Pfam" id="PF02358">
    <property type="entry name" value="Trehalose_PPase"/>
    <property type="match status" value="1"/>
</dbReference>
<dbReference type="GO" id="GO:0046872">
    <property type="term" value="F:metal ion binding"/>
    <property type="evidence" value="ECO:0007669"/>
    <property type="project" value="UniProtKB-KW"/>
</dbReference>
<dbReference type="NCBIfam" id="TIGR00685">
    <property type="entry name" value="T6PP"/>
    <property type="match status" value="1"/>
</dbReference>
<dbReference type="PANTHER" id="PTHR43768">
    <property type="entry name" value="TREHALOSE 6-PHOSPHATE PHOSPHATASE"/>
    <property type="match status" value="1"/>
</dbReference>